<dbReference type="KEGG" id="shc:Shell_0302"/>
<dbReference type="AlphaFoldDB" id="D7DB88"/>
<protein>
    <submittedName>
        <fullName evidence="3">Transposase, IS605 OrfB family</fullName>
    </submittedName>
</protein>
<dbReference type="eggNOG" id="arCOG00679">
    <property type="taxonomic scope" value="Archaea"/>
</dbReference>
<sequence length="434" mass="50853">MGARGQTVRVARTVVVESARIPRKLFKVFVEVEGMYRNMVEQLTIYAVRNTITSFTRLKALKYRELRRLYPKLPSHYAYTACQDSSTRAKSFIRLKKLGQIDSDYPRVEKVSIWLDDHLWRLEGYTSIKIATHKGWIRIEFEPHKQYWKYINGGWKPASEAKIKLDKRNKKIKIYLVLIKDIEPYKPRGYIPVDVNEDNIAILVDDKPVLLETNMKKITLGYYYRRKRVQEKYDKIYGVKSRVKKKILRKLREKKKKHSIRWKTANIIVREAVRRGYGIALEQLGRRSANNMIKKVRDRQLRHRIYQASFKSIQNAIAEKAREYGVPVIYVDPRNTSRQCPIHRAPILYDNGSRIGKCSIGGEFWHRDVVACYNILSRTLGVDGSYAPKPLGITVDGRPVPLASTAAHDPIVLDRGLWERWKSPPKIHKYRMTR</sequence>
<reference evidence="4" key="1">
    <citation type="submission" date="2010-05" db="EMBL/GenBank/DDBJ databases">
        <title>Complete sequence of Staphylothermus hellenicus DSM 12710.</title>
        <authorList>
            <consortium name="US DOE Joint Genome Institute"/>
            <person name="Lucas S."/>
            <person name="Copeland A."/>
            <person name="Lapidus A."/>
            <person name="Cheng J.-F."/>
            <person name="Bruce D."/>
            <person name="Goodwin L."/>
            <person name="Pitluck S."/>
            <person name="Davenport K."/>
            <person name="Detter J.C."/>
            <person name="Han C."/>
            <person name="Tapia R."/>
            <person name="Larimer F."/>
            <person name="Land M."/>
            <person name="Hauser L."/>
            <person name="Kyrpides N."/>
            <person name="Mikhailova N."/>
            <person name="Anderson I.J."/>
            <person name="Woyke T."/>
        </authorList>
    </citation>
    <scope>NUCLEOTIDE SEQUENCE [LARGE SCALE GENOMIC DNA]</scope>
    <source>
        <strain evidence="4">DSM 12710 / JCM 10830 / BK20S6-10-b1 / P8</strain>
    </source>
</reference>
<proteinExistence type="predicted"/>
<dbReference type="InterPro" id="IPR010095">
    <property type="entry name" value="Cas12f1-like_TNB"/>
</dbReference>
<accession>D7DB88</accession>
<evidence type="ECO:0000259" key="2">
    <source>
        <dbReference type="Pfam" id="PF07282"/>
    </source>
</evidence>
<dbReference type="EMBL" id="CP002051">
    <property type="protein sequence ID" value="ADI31435.1"/>
    <property type="molecule type" value="Genomic_DNA"/>
</dbReference>
<dbReference type="GO" id="GO:0003677">
    <property type="term" value="F:DNA binding"/>
    <property type="evidence" value="ECO:0007669"/>
    <property type="project" value="UniProtKB-KW"/>
</dbReference>
<evidence type="ECO:0000313" key="3">
    <source>
        <dbReference type="EMBL" id="ADI31435.1"/>
    </source>
</evidence>
<organism evidence="3 4">
    <name type="scientific">Staphylothermus hellenicus (strain DSM 12710 / JCM 10830 / BK20S6-10-b1 / P8)</name>
    <dbReference type="NCBI Taxonomy" id="591019"/>
    <lineage>
        <taxon>Archaea</taxon>
        <taxon>Thermoproteota</taxon>
        <taxon>Thermoprotei</taxon>
        <taxon>Desulfurococcales</taxon>
        <taxon>Desulfurococcaceae</taxon>
        <taxon>Staphylothermus</taxon>
    </lineage>
</organism>
<dbReference type="NCBIfam" id="TIGR01766">
    <property type="entry name" value="IS200/IS605 family accessory protein TnpB-like domain"/>
    <property type="match status" value="1"/>
</dbReference>
<evidence type="ECO:0000256" key="1">
    <source>
        <dbReference type="ARBA" id="ARBA00023125"/>
    </source>
</evidence>
<dbReference type="HOGENOM" id="CLU_032903_17_0_2"/>
<reference evidence="3 4" key="2">
    <citation type="journal article" date="2011" name="Stand. Genomic Sci.">
        <title>Complete genome sequence of Staphylothermus hellenicus P8.</title>
        <authorList>
            <person name="Anderson I."/>
            <person name="Wirth R."/>
            <person name="Lucas S."/>
            <person name="Copeland A."/>
            <person name="Lapidus A."/>
            <person name="Cheng J.F."/>
            <person name="Goodwin L."/>
            <person name="Pitluck S."/>
            <person name="Davenport K."/>
            <person name="Detter J.C."/>
            <person name="Han C."/>
            <person name="Tapia R."/>
            <person name="Land M."/>
            <person name="Hauser L."/>
            <person name="Pati A."/>
            <person name="Mikhailova N."/>
            <person name="Woyke T."/>
            <person name="Klenk H.P."/>
            <person name="Kyrpides N."/>
            <person name="Ivanova N."/>
        </authorList>
    </citation>
    <scope>NUCLEOTIDE SEQUENCE [LARGE SCALE GENOMIC DNA]</scope>
    <source>
        <strain evidence="4">DSM 12710 / JCM 10830 / BK20S6-10-b1 / P8</strain>
    </source>
</reference>
<keyword evidence="1" id="KW-0238">DNA-binding</keyword>
<evidence type="ECO:0000313" key="4">
    <source>
        <dbReference type="Proteomes" id="UP000002573"/>
    </source>
</evidence>
<dbReference type="Proteomes" id="UP000002573">
    <property type="component" value="Chromosome"/>
</dbReference>
<gene>
    <name evidence="3" type="ordered locus">Shell_0302</name>
</gene>
<name>D7DB88_STAHD</name>
<feature type="domain" description="Cas12f1-like TNB" evidence="2">
    <location>
        <begin position="310"/>
        <end position="375"/>
    </location>
</feature>
<dbReference type="Pfam" id="PF07282">
    <property type="entry name" value="Cas12f1-like_TNB"/>
    <property type="match status" value="1"/>
</dbReference>
<dbReference type="OrthoDB" id="27763at2157"/>
<dbReference type="STRING" id="591019.Shell_0302"/>
<keyword evidence="4" id="KW-1185">Reference proteome</keyword>